<keyword evidence="1" id="KW-1133">Transmembrane helix</keyword>
<evidence type="ECO:0000313" key="2">
    <source>
        <dbReference type="EMBL" id="SFI50481.1"/>
    </source>
</evidence>
<evidence type="ECO:0000313" key="3">
    <source>
        <dbReference type="Proteomes" id="UP000198670"/>
    </source>
</evidence>
<protein>
    <submittedName>
        <fullName evidence="2">Uncharacterized protein</fullName>
    </submittedName>
</protein>
<sequence length="180" mass="20956">MEFNEMKSTWNAVRTPTIPSTEIQAMLSENKHPVLKGIRKQLTIEIIGWCIFLSCYYTMFDANLKPLWINILLVLSILLPLIHNLMGYRLAKYLVHGANIRESLKNYLSKIKIYAIISIVSRQIYLAGFLLFFTYGLRFNTSRYVLLAVISLIFLVQLWLLGRLWAKRLKNLGNTIAIFR</sequence>
<dbReference type="Proteomes" id="UP000198670">
    <property type="component" value="Unassembled WGS sequence"/>
</dbReference>
<organism evidence="2 3">
    <name type="scientific">Parapedobacter indicus</name>
    <dbReference type="NCBI Taxonomy" id="1477437"/>
    <lineage>
        <taxon>Bacteria</taxon>
        <taxon>Pseudomonadati</taxon>
        <taxon>Bacteroidota</taxon>
        <taxon>Sphingobacteriia</taxon>
        <taxon>Sphingobacteriales</taxon>
        <taxon>Sphingobacteriaceae</taxon>
        <taxon>Parapedobacter</taxon>
    </lineage>
</organism>
<keyword evidence="3" id="KW-1185">Reference proteome</keyword>
<feature type="transmembrane region" description="Helical" evidence="1">
    <location>
        <begin position="66"/>
        <end position="90"/>
    </location>
</feature>
<gene>
    <name evidence="2" type="ORF">SAMN05444682_104189</name>
</gene>
<proteinExistence type="predicted"/>
<dbReference type="AlphaFoldDB" id="A0A1I3IR88"/>
<keyword evidence="1" id="KW-0472">Membrane</keyword>
<evidence type="ECO:0000256" key="1">
    <source>
        <dbReference type="SAM" id="Phobius"/>
    </source>
</evidence>
<feature type="transmembrane region" description="Helical" evidence="1">
    <location>
        <begin position="144"/>
        <end position="162"/>
    </location>
</feature>
<keyword evidence="1" id="KW-0812">Transmembrane</keyword>
<accession>A0A1I3IR88</accession>
<name>A0A1I3IR88_9SPHI</name>
<feature type="transmembrane region" description="Helical" evidence="1">
    <location>
        <begin position="111"/>
        <end position="132"/>
    </location>
</feature>
<dbReference type="OrthoDB" id="954677at2"/>
<dbReference type="RefSeq" id="WP_090626450.1">
    <property type="nucleotide sequence ID" value="NZ_FOQO01000004.1"/>
</dbReference>
<dbReference type="EMBL" id="FOQO01000004">
    <property type="protein sequence ID" value="SFI50481.1"/>
    <property type="molecule type" value="Genomic_DNA"/>
</dbReference>
<reference evidence="2 3" key="1">
    <citation type="submission" date="2016-10" db="EMBL/GenBank/DDBJ databases">
        <authorList>
            <person name="de Groot N.N."/>
        </authorList>
    </citation>
    <scope>NUCLEOTIDE SEQUENCE [LARGE SCALE GENOMIC DNA]</scope>
    <source>
        <strain evidence="2 3">RK1</strain>
    </source>
</reference>
<dbReference type="STRING" id="1477437.SAMN05444682_104189"/>